<dbReference type="PROSITE" id="PS00061">
    <property type="entry name" value="ADH_SHORT"/>
    <property type="match status" value="1"/>
</dbReference>
<keyword evidence="2" id="KW-0560">Oxidoreductase</keyword>
<dbReference type="PRINTS" id="PR00081">
    <property type="entry name" value="GDHRDH"/>
</dbReference>
<dbReference type="InterPro" id="IPR002347">
    <property type="entry name" value="SDR_fam"/>
</dbReference>
<dbReference type="GO" id="GO:0016491">
    <property type="term" value="F:oxidoreductase activity"/>
    <property type="evidence" value="ECO:0007669"/>
    <property type="project" value="UniProtKB-KW"/>
</dbReference>
<dbReference type="AlphaFoldDB" id="A0A2P7AYU8"/>
<name>A0A2P7AYU8_9HYPH</name>
<dbReference type="EMBL" id="PGGN01000001">
    <property type="protein sequence ID" value="PSH59391.1"/>
    <property type="molecule type" value="Genomic_DNA"/>
</dbReference>
<keyword evidence="4" id="KW-1185">Reference proteome</keyword>
<dbReference type="SUPFAM" id="SSF51735">
    <property type="entry name" value="NAD(P)-binding Rossmann-fold domains"/>
    <property type="match status" value="1"/>
</dbReference>
<protein>
    <submittedName>
        <fullName evidence="3">Oxidoreductase</fullName>
    </submittedName>
</protein>
<dbReference type="RefSeq" id="WP_106714690.1">
    <property type="nucleotide sequence ID" value="NZ_JACHXT010000002.1"/>
</dbReference>
<evidence type="ECO:0000313" key="3">
    <source>
        <dbReference type="EMBL" id="PSH59391.1"/>
    </source>
</evidence>
<dbReference type="InterPro" id="IPR036291">
    <property type="entry name" value="NAD(P)-bd_dom_sf"/>
</dbReference>
<dbReference type="Proteomes" id="UP000241158">
    <property type="component" value="Unassembled WGS sequence"/>
</dbReference>
<comment type="similarity">
    <text evidence="1">Belongs to the short-chain dehydrogenases/reductases (SDR) family.</text>
</comment>
<dbReference type="Gene3D" id="3.40.50.720">
    <property type="entry name" value="NAD(P)-binding Rossmann-like Domain"/>
    <property type="match status" value="1"/>
</dbReference>
<comment type="caution">
    <text evidence="3">The sequence shown here is derived from an EMBL/GenBank/DDBJ whole genome shotgun (WGS) entry which is preliminary data.</text>
</comment>
<dbReference type="PRINTS" id="PR00080">
    <property type="entry name" value="SDRFAMILY"/>
</dbReference>
<dbReference type="OrthoDB" id="154414at2"/>
<gene>
    <name evidence="3" type="ORF">CU100_00915</name>
</gene>
<dbReference type="InterPro" id="IPR020904">
    <property type="entry name" value="Sc_DH/Rdtase_CS"/>
</dbReference>
<evidence type="ECO:0000256" key="2">
    <source>
        <dbReference type="ARBA" id="ARBA00023002"/>
    </source>
</evidence>
<reference evidence="4" key="1">
    <citation type="submission" date="2017-11" db="EMBL/GenBank/DDBJ databases">
        <authorList>
            <person name="Kuznetsova I."/>
            <person name="Sazanova A."/>
            <person name="Chirak E."/>
            <person name="Safronova V."/>
            <person name="Willems A."/>
        </authorList>
    </citation>
    <scope>NUCLEOTIDE SEQUENCE [LARGE SCALE GENOMIC DNA]</scope>
    <source>
        <strain evidence="4">PEPV15</strain>
    </source>
</reference>
<dbReference type="Pfam" id="PF13561">
    <property type="entry name" value="adh_short_C2"/>
    <property type="match status" value="1"/>
</dbReference>
<evidence type="ECO:0000313" key="4">
    <source>
        <dbReference type="Proteomes" id="UP000241158"/>
    </source>
</evidence>
<dbReference type="FunFam" id="3.40.50.720:FF:000084">
    <property type="entry name" value="Short-chain dehydrogenase reductase"/>
    <property type="match status" value="1"/>
</dbReference>
<evidence type="ECO:0000256" key="1">
    <source>
        <dbReference type="ARBA" id="ARBA00006484"/>
    </source>
</evidence>
<sequence length="246" mass="25207">MSDLNSKVAFVTGGSRGMGAAIALKLAEDGADIAITYTSAAAKAQETVAAIEKLGRRAIAFQADNLDAAAVEAAVRETHAAFGRLDILVNNAGVYTMDSVDNLTLDEFDRVMSIHVRASFVAAKTAAALMGPGGRIITIGSNLGEIVPFPGLIAYATSKAALTGMTKALARDLGPREITANIIQPGSTDTDMNPANGDHADGQRARMAIPRFGEASDIAGLVAFLAGNEGRFITGASLTIDGGANA</sequence>
<organism evidence="3 4">
    <name type="scientific">Phyllobacterium endophyticum</name>
    <dbReference type="NCBI Taxonomy" id="1149773"/>
    <lineage>
        <taxon>Bacteria</taxon>
        <taxon>Pseudomonadati</taxon>
        <taxon>Pseudomonadota</taxon>
        <taxon>Alphaproteobacteria</taxon>
        <taxon>Hyphomicrobiales</taxon>
        <taxon>Phyllobacteriaceae</taxon>
        <taxon>Phyllobacterium</taxon>
    </lineage>
</organism>
<dbReference type="PANTHER" id="PTHR43639:SF1">
    <property type="entry name" value="SHORT-CHAIN DEHYDROGENASE_REDUCTASE FAMILY PROTEIN"/>
    <property type="match status" value="1"/>
</dbReference>
<dbReference type="PANTHER" id="PTHR43639">
    <property type="entry name" value="OXIDOREDUCTASE, SHORT-CHAIN DEHYDROGENASE/REDUCTASE FAMILY (AFU_ORTHOLOGUE AFUA_5G02870)"/>
    <property type="match status" value="1"/>
</dbReference>
<accession>A0A2P7AYU8</accession>
<proteinExistence type="inferred from homology"/>